<dbReference type="GO" id="GO:0000235">
    <property type="term" value="C:astral microtubule"/>
    <property type="evidence" value="ECO:0007669"/>
    <property type="project" value="UniProtKB-ARBA"/>
</dbReference>
<feature type="domain" description="Dynein heavy chain hydrolytic ATP-binding dynein motor region" evidence="12">
    <location>
        <begin position="1"/>
        <end position="191"/>
    </location>
</feature>
<gene>
    <name evidence="13" type="ORF">ROZALSC1DRAFT_8124</name>
</gene>
<dbReference type="AlphaFoldDB" id="A0A4V1IZ06"/>
<dbReference type="GO" id="GO:0005816">
    <property type="term" value="C:spindle pole body"/>
    <property type="evidence" value="ECO:0007669"/>
    <property type="project" value="UniProtKB-ARBA"/>
</dbReference>
<evidence type="ECO:0000256" key="2">
    <source>
        <dbReference type="ARBA" id="ARBA00022197"/>
    </source>
</evidence>
<name>A0A4V1IZ06_ROZAC</name>
<feature type="non-terminal residue" evidence="13">
    <location>
        <position position="1"/>
    </location>
</feature>
<dbReference type="GO" id="GO:0005868">
    <property type="term" value="C:cytoplasmic dynein complex"/>
    <property type="evidence" value="ECO:0007669"/>
    <property type="project" value="UniProtKB-ARBA"/>
</dbReference>
<dbReference type="GO" id="GO:0016787">
    <property type="term" value="F:hydrolase activity"/>
    <property type="evidence" value="ECO:0007669"/>
    <property type="project" value="UniProtKB-KW"/>
</dbReference>
<feature type="non-terminal residue" evidence="13">
    <location>
        <position position="191"/>
    </location>
</feature>
<dbReference type="GO" id="GO:0008569">
    <property type="term" value="F:minus-end-directed microtubule motor activity"/>
    <property type="evidence" value="ECO:0007669"/>
    <property type="project" value="UniProtKB-ARBA"/>
</dbReference>
<keyword evidence="6" id="KW-0547">Nucleotide-binding</keyword>
<dbReference type="GO" id="GO:0005524">
    <property type="term" value="F:ATP binding"/>
    <property type="evidence" value="ECO:0007669"/>
    <property type="project" value="UniProtKB-KW"/>
</dbReference>
<evidence type="ECO:0000256" key="1">
    <source>
        <dbReference type="ARBA" id="ARBA00004245"/>
    </source>
</evidence>
<evidence type="ECO:0000256" key="9">
    <source>
        <dbReference type="ARBA" id="ARBA00023175"/>
    </source>
</evidence>
<evidence type="ECO:0000259" key="12">
    <source>
        <dbReference type="Pfam" id="PF12774"/>
    </source>
</evidence>
<protein>
    <recommendedName>
        <fullName evidence="2">Dynein heavy chain, cytoplasmic</fullName>
    </recommendedName>
    <alternativeName>
        <fullName evidence="11">Dynein heavy chain, cytosolic</fullName>
    </alternativeName>
</protein>
<evidence type="ECO:0000256" key="3">
    <source>
        <dbReference type="ARBA" id="ARBA00022490"/>
    </source>
</evidence>
<dbReference type="Pfam" id="PF12774">
    <property type="entry name" value="AAA_6"/>
    <property type="match status" value="1"/>
</dbReference>
<evidence type="ECO:0000256" key="7">
    <source>
        <dbReference type="ARBA" id="ARBA00022840"/>
    </source>
</evidence>
<dbReference type="InterPro" id="IPR043157">
    <property type="entry name" value="Dynein_AAA1S"/>
</dbReference>
<dbReference type="GO" id="GO:1902850">
    <property type="term" value="P:microtubule cytoskeleton organization involved in mitosis"/>
    <property type="evidence" value="ECO:0007669"/>
    <property type="project" value="UniProtKB-ARBA"/>
</dbReference>
<dbReference type="PANTHER" id="PTHR45703">
    <property type="entry name" value="DYNEIN HEAVY CHAIN"/>
    <property type="match status" value="1"/>
</dbReference>
<keyword evidence="5" id="KW-0677">Repeat</keyword>
<keyword evidence="10" id="KW-0206">Cytoskeleton</keyword>
<dbReference type="GO" id="GO:0005938">
    <property type="term" value="C:cell cortex"/>
    <property type="evidence" value="ECO:0007669"/>
    <property type="project" value="UniProtKB-ARBA"/>
</dbReference>
<keyword evidence="13" id="KW-0378">Hydrolase</keyword>
<evidence type="ECO:0000256" key="11">
    <source>
        <dbReference type="ARBA" id="ARBA00033439"/>
    </source>
</evidence>
<dbReference type="GO" id="GO:0000070">
    <property type="term" value="P:mitotic sister chromatid segregation"/>
    <property type="evidence" value="ECO:0007669"/>
    <property type="project" value="UniProtKB-ARBA"/>
</dbReference>
<dbReference type="Gene3D" id="1.10.8.710">
    <property type="match status" value="1"/>
</dbReference>
<keyword evidence="9" id="KW-0505">Motor protein</keyword>
<dbReference type="Proteomes" id="UP000281549">
    <property type="component" value="Unassembled WGS sequence"/>
</dbReference>
<sequence length="191" mass="21376">GKTESVKALGCLLGRQVMVFNCDEGLDVESMERIFTGIVKCGSWVCFDEFNRLDSVVLAAVSQQIQEIQSVLVSSSEGDVLLMNNRVPVHPNSAIFVTLNPVGRAYKGRQKIPFNLKVLFRPIAMSVPDKLEISETLLFANGFMQSKLENNVELAESVCRLFDYCMKLVGRRKHYDWSLRSLKPVLESAGN</sequence>
<keyword evidence="7" id="KW-0067">ATP-binding</keyword>
<dbReference type="GO" id="GO:0045505">
    <property type="term" value="F:dynein intermediate chain binding"/>
    <property type="evidence" value="ECO:0007669"/>
    <property type="project" value="InterPro"/>
</dbReference>
<keyword evidence="4" id="KW-0493">Microtubule</keyword>
<keyword evidence="8" id="KW-0175">Coiled coil</keyword>
<dbReference type="Gene3D" id="3.40.50.300">
    <property type="entry name" value="P-loop containing nucleotide triphosphate hydrolases"/>
    <property type="match status" value="1"/>
</dbReference>
<evidence type="ECO:0000256" key="8">
    <source>
        <dbReference type="ARBA" id="ARBA00023054"/>
    </source>
</evidence>
<evidence type="ECO:0000256" key="5">
    <source>
        <dbReference type="ARBA" id="ARBA00022737"/>
    </source>
</evidence>
<dbReference type="InterPro" id="IPR026983">
    <property type="entry name" value="DHC"/>
</dbReference>
<dbReference type="GO" id="GO:0051959">
    <property type="term" value="F:dynein light intermediate chain binding"/>
    <property type="evidence" value="ECO:0007669"/>
    <property type="project" value="InterPro"/>
</dbReference>
<reference evidence="14" key="1">
    <citation type="journal article" date="2018" name="Nat. Microbiol.">
        <title>Leveraging single-cell genomics to expand the fungal tree of life.</title>
        <authorList>
            <person name="Ahrendt S.R."/>
            <person name="Quandt C.A."/>
            <person name="Ciobanu D."/>
            <person name="Clum A."/>
            <person name="Salamov A."/>
            <person name="Andreopoulos B."/>
            <person name="Cheng J.F."/>
            <person name="Woyke T."/>
            <person name="Pelin A."/>
            <person name="Henrissat B."/>
            <person name="Reynolds N.K."/>
            <person name="Benny G.L."/>
            <person name="Smith M.E."/>
            <person name="James T.Y."/>
            <person name="Grigoriev I.V."/>
        </authorList>
    </citation>
    <scope>NUCLEOTIDE SEQUENCE [LARGE SCALE GENOMIC DNA]</scope>
    <source>
        <strain evidence="14">CSF55</strain>
    </source>
</reference>
<dbReference type="SUPFAM" id="SSF52540">
    <property type="entry name" value="P-loop containing nucleoside triphosphate hydrolases"/>
    <property type="match status" value="1"/>
</dbReference>
<dbReference type="InterPro" id="IPR027417">
    <property type="entry name" value="P-loop_NTPase"/>
</dbReference>
<evidence type="ECO:0000256" key="4">
    <source>
        <dbReference type="ARBA" id="ARBA00022701"/>
    </source>
</evidence>
<dbReference type="FunFam" id="3.40.50.300:FF:000996">
    <property type="entry name" value="Cytoplasmic dynein heavy chain"/>
    <property type="match status" value="1"/>
</dbReference>
<dbReference type="EMBL" id="ML006602">
    <property type="protein sequence ID" value="RKP16389.1"/>
    <property type="molecule type" value="Genomic_DNA"/>
</dbReference>
<accession>A0A4V1IZ06</accession>
<dbReference type="InterPro" id="IPR035699">
    <property type="entry name" value="AAA_6"/>
</dbReference>
<comment type="subcellular location">
    <subcellularLocation>
        <location evidence="1">Cytoplasm</location>
        <location evidence="1">Cytoskeleton</location>
    </subcellularLocation>
</comment>
<keyword evidence="3" id="KW-0963">Cytoplasm</keyword>
<dbReference type="PANTHER" id="PTHR45703:SF22">
    <property type="entry name" value="DYNEIN CYTOPLASMIC 2 HEAVY CHAIN 1"/>
    <property type="match status" value="1"/>
</dbReference>
<evidence type="ECO:0000256" key="10">
    <source>
        <dbReference type="ARBA" id="ARBA00023212"/>
    </source>
</evidence>
<evidence type="ECO:0000313" key="13">
    <source>
        <dbReference type="EMBL" id="RKP16389.1"/>
    </source>
</evidence>
<proteinExistence type="predicted"/>
<evidence type="ECO:0000313" key="14">
    <source>
        <dbReference type="Proteomes" id="UP000281549"/>
    </source>
</evidence>
<dbReference type="GO" id="GO:0030473">
    <property type="term" value="P:nuclear migration along microtubule"/>
    <property type="evidence" value="ECO:0007669"/>
    <property type="project" value="UniProtKB-ARBA"/>
</dbReference>
<evidence type="ECO:0000256" key="6">
    <source>
        <dbReference type="ARBA" id="ARBA00022741"/>
    </source>
</evidence>
<organism evidence="13 14">
    <name type="scientific">Rozella allomycis (strain CSF55)</name>
    <dbReference type="NCBI Taxonomy" id="988480"/>
    <lineage>
        <taxon>Eukaryota</taxon>
        <taxon>Fungi</taxon>
        <taxon>Fungi incertae sedis</taxon>
        <taxon>Cryptomycota</taxon>
        <taxon>Cryptomycota incertae sedis</taxon>
        <taxon>Rozella</taxon>
    </lineage>
</organism>